<dbReference type="GO" id="GO:0004364">
    <property type="term" value="F:glutathione transferase activity"/>
    <property type="evidence" value="ECO:0007669"/>
    <property type="project" value="UniProtKB-EC"/>
</dbReference>
<dbReference type="SFLD" id="SFLDG00358">
    <property type="entry name" value="Main_(cytGST)"/>
    <property type="match status" value="1"/>
</dbReference>
<evidence type="ECO:0000259" key="2">
    <source>
        <dbReference type="PROSITE" id="PS50405"/>
    </source>
</evidence>
<organism evidence="3 4">
    <name type="scientific">Sphingomonas parva</name>
    <dbReference type="NCBI Taxonomy" id="2555898"/>
    <lineage>
        <taxon>Bacteria</taxon>
        <taxon>Pseudomonadati</taxon>
        <taxon>Pseudomonadota</taxon>
        <taxon>Alphaproteobacteria</taxon>
        <taxon>Sphingomonadales</taxon>
        <taxon>Sphingomonadaceae</taxon>
        <taxon>Sphingomonas</taxon>
    </lineage>
</organism>
<gene>
    <name evidence="3" type="primary">gstA</name>
    <name evidence="3" type="ORF">E2493_00700</name>
</gene>
<keyword evidence="4" id="KW-1185">Reference proteome</keyword>
<dbReference type="PROSITE" id="PS50404">
    <property type="entry name" value="GST_NTER"/>
    <property type="match status" value="1"/>
</dbReference>
<evidence type="ECO:0000259" key="1">
    <source>
        <dbReference type="PROSITE" id="PS50404"/>
    </source>
</evidence>
<dbReference type="AlphaFoldDB" id="A0A4Y8ZY77"/>
<protein>
    <submittedName>
        <fullName evidence="3">Glutathione transferase GstA</fullName>
        <ecNumber evidence="3">2.5.1.18</ecNumber>
    </submittedName>
</protein>
<dbReference type="PANTHER" id="PTHR44051">
    <property type="entry name" value="GLUTATHIONE S-TRANSFERASE-RELATED"/>
    <property type="match status" value="1"/>
</dbReference>
<dbReference type="CDD" id="cd03057">
    <property type="entry name" value="GST_N_Beta"/>
    <property type="match status" value="1"/>
</dbReference>
<dbReference type="Proteomes" id="UP000298213">
    <property type="component" value="Unassembled WGS sequence"/>
</dbReference>
<dbReference type="RefSeq" id="WP_135082695.1">
    <property type="nucleotide sequence ID" value="NZ_SPDV01000001.1"/>
</dbReference>
<name>A0A4Y8ZY77_9SPHN</name>
<dbReference type="SUPFAM" id="SSF52833">
    <property type="entry name" value="Thioredoxin-like"/>
    <property type="match status" value="1"/>
</dbReference>
<keyword evidence="3" id="KW-0808">Transferase</keyword>
<dbReference type="InterPro" id="IPR004045">
    <property type="entry name" value="Glutathione_S-Trfase_N"/>
</dbReference>
<dbReference type="Gene3D" id="1.20.1050.10">
    <property type="match status" value="1"/>
</dbReference>
<dbReference type="InterPro" id="IPR004046">
    <property type="entry name" value="GST_C"/>
</dbReference>
<dbReference type="PROSITE" id="PS50405">
    <property type="entry name" value="GST_CTER"/>
    <property type="match status" value="1"/>
</dbReference>
<dbReference type="SFLD" id="SFLDS00019">
    <property type="entry name" value="Glutathione_Transferase_(cytos"/>
    <property type="match status" value="1"/>
</dbReference>
<evidence type="ECO:0000313" key="4">
    <source>
        <dbReference type="Proteomes" id="UP000298213"/>
    </source>
</evidence>
<dbReference type="Pfam" id="PF13409">
    <property type="entry name" value="GST_N_2"/>
    <property type="match status" value="1"/>
</dbReference>
<sequence>MRLYYTPGTCSLAPHIVAREAGLPLDLVKVDLATKRAEDGGDYLAVNPKGPVPALVLDDGFVLTEAAVVIQYLADLAPQSGLLPPAGTRARYVAQQWLNYVATELHKGFGPLWHKETPAEMRAIVRAQLADRFAFLDRELAARPYLTGNAFAAPDAYAFTVLSWGRYLSIDLARWPNVAAYVDRIAARSRVREALIAEGLIEAEAA</sequence>
<evidence type="ECO:0000313" key="3">
    <source>
        <dbReference type="EMBL" id="TFI60265.1"/>
    </source>
</evidence>
<dbReference type="InterPro" id="IPR036282">
    <property type="entry name" value="Glutathione-S-Trfase_C_sf"/>
</dbReference>
<reference evidence="3 4" key="1">
    <citation type="submission" date="2019-03" db="EMBL/GenBank/DDBJ databases">
        <title>Genome sequence of Sphingomonas sp. 17J27-24.</title>
        <authorList>
            <person name="Kim M."/>
            <person name="Maeng S."/>
            <person name="Sathiyaraj S."/>
        </authorList>
    </citation>
    <scope>NUCLEOTIDE SEQUENCE [LARGE SCALE GENOMIC DNA]</scope>
    <source>
        <strain evidence="3 4">17J27-24</strain>
    </source>
</reference>
<dbReference type="Gene3D" id="3.40.30.10">
    <property type="entry name" value="Glutaredoxin"/>
    <property type="match status" value="1"/>
</dbReference>
<dbReference type="EC" id="2.5.1.18" evidence="3"/>
<dbReference type="Pfam" id="PF00043">
    <property type="entry name" value="GST_C"/>
    <property type="match status" value="1"/>
</dbReference>
<dbReference type="InterPro" id="IPR036249">
    <property type="entry name" value="Thioredoxin-like_sf"/>
</dbReference>
<dbReference type="InterPro" id="IPR010987">
    <property type="entry name" value="Glutathione-S-Trfase_C-like"/>
</dbReference>
<dbReference type="InterPro" id="IPR040079">
    <property type="entry name" value="Glutathione_S-Trfase"/>
</dbReference>
<dbReference type="PANTHER" id="PTHR44051:SF8">
    <property type="entry name" value="GLUTATHIONE S-TRANSFERASE GSTA"/>
    <property type="match status" value="1"/>
</dbReference>
<dbReference type="OrthoDB" id="7583243at2"/>
<dbReference type="SFLD" id="SFLDG01150">
    <property type="entry name" value="Main.1:_Beta-like"/>
    <property type="match status" value="1"/>
</dbReference>
<dbReference type="EMBL" id="SPDV01000001">
    <property type="protein sequence ID" value="TFI60265.1"/>
    <property type="molecule type" value="Genomic_DNA"/>
</dbReference>
<feature type="domain" description="GST N-terminal" evidence="1">
    <location>
        <begin position="1"/>
        <end position="81"/>
    </location>
</feature>
<comment type="caution">
    <text evidence="3">The sequence shown here is derived from an EMBL/GenBank/DDBJ whole genome shotgun (WGS) entry which is preliminary data.</text>
</comment>
<dbReference type="NCBIfam" id="NF007831">
    <property type="entry name" value="PRK10542.1"/>
    <property type="match status" value="1"/>
</dbReference>
<feature type="domain" description="GST C-terminal" evidence="2">
    <location>
        <begin position="87"/>
        <end position="206"/>
    </location>
</feature>
<dbReference type="CDD" id="cd03188">
    <property type="entry name" value="GST_C_Beta"/>
    <property type="match status" value="1"/>
</dbReference>
<dbReference type="SUPFAM" id="SSF47616">
    <property type="entry name" value="GST C-terminal domain-like"/>
    <property type="match status" value="1"/>
</dbReference>
<proteinExistence type="predicted"/>
<accession>A0A4Y8ZY77</accession>